<accession>A0A9E4K250</accession>
<reference evidence="1" key="1">
    <citation type="journal article" date="2021" name="Proc. Natl. Acad. Sci. U.S.A.">
        <title>Global biogeography of chemosynthetic symbionts reveals both localized and globally distributed symbiont groups. .</title>
        <authorList>
            <person name="Osvatic J.T."/>
            <person name="Wilkins L.G.E."/>
            <person name="Leibrecht L."/>
            <person name="Leray M."/>
            <person name="Zauner S."/>
            <person name="Polzin J."/>
            <person name="Camacho Y."/>
            <person name="Gros O."/>
            <person name="van Gils J.A."/>
            <person name="Eisen J.A."/>
            <person name="Petersen J.M."/>
            <person name="Yuen B."/>
        </authorList>
    </citation>
    <scope>NUCLEOTIDE SEQUENCE</scope>
    <source>
        <strain evidence="1">MAGL173</strain>
    </source>
</reference>
<dbReference type="AlphaFoldDB" id="A0A9E4K250"/>
<organism evidence="1 2">
    <name type="scientific">Candidatus Thiodiazotropha lotti</name>
    <dbReference type="NCBI Taxonomy" id="2792787"/>
    <lineage>
        <taxon>Bacteria</taxon>
        <taxon>Pseudomonadati</taxon>
        <taxon>Pseudomonadota</taxon>
        <taxon>Gammaproteobacteria</taxon>
        <taxon>Chromatiales</taxon>
        <taxon>Sedimenticolaceae</taxon>
        <taxon>Candidatus Thiodiazotropha</taxon>
    </lineage>
</organism>
<proteinExistence type="predicted"/>
<protein>
    <submittedName>
        <fullName evidence="1">Uncharacterized protein</fullName>
    </submittedName>
</protein>
<sequence length="94" mass="10370">MKIDQQTIPFLSPEIESHLVEKIGTLPESGIVTAWDPATMTACYVWVDVVEGRKPTMTRWTVEGPVSRDHAKNAGQHIAAIVEKSTTDHSVTIN</sequence>
<comment type="caution">
    <text evidence="1">The sequence shown here is derived from an EMBL/GenBank/DDBJ whole genome shotgun (WGS) entry which is preliminary data.</text>
</comment>
<dbReference type="EMBL" id="JAEPDI010000001">
    <property type="protein sequence ID" value="MCG7937957.1"/>
    <property type="molecule type" value="Genomic_DNA"/>
</dbReference>
<evidence type="ECO:0000313" key="2">
    <source>
        <dbReference type="Proteomes" id="UP000886687"/>
    </source>
</evidence>
<gene>
    <name evidence="1" type="ORF">JAZ04_03750</name>
</gene>
<name>A0A9E4K250_9GAMM</name>
<dbReference type="Proteomes" id="UP000886687">
    <property type="component" value="Unassembled WGS sequence"/>
</dbReference>
<evidence type="ECO:0000313" key="1">
    <source>
        <dbReference type="EMBL" id="MCG7937957.1"/>
    </source>
</evidence>